<dbReference type="EMBL" id="CAIIXF020000009">
    <property type="protein sequence ID" value="CAH1794992.1"/>
    <property type="molecule type" value="Genomic_DNA"/>
</dbReference>
<dbReference type="GO" id="GO:0005509">
    <property type="term" value="F:calcium ion binding"/>
    <property type="evidence" value="ECO:0007669"/>
    <property type="project" value="InterPro"/>
</dbReference>
<dbReference type="InterPro" id="IPR011990">
    <property type="entry name" value="TPR-like_helical_dom_sf"/>
</dbReference>
<feature type="compositionally biased region" description="Polar residues" evidence="1">
    <location>
        <begin position="412"/>
        <end position="424"/>
    </location>
</feature>
<dbReference type="PROSITE" id="PS51158">
    <property type="entry name" value="ALPHA_KINASE"/>
    <property type="match status" value="1"/>
</dbReference>
<dbReference type="InterPro" id="IPR006597">
    <property type="entry name" value="Sel1-like"/>
</dbReference>
<dbReference type="Pfam" id="PF08238">
    <property type="entry name" value="Sel1"/>
    <property type="match status" value="3"/>
</dbReference>
<dbReference type="InterPro" id="IPR004166">
    <property type="entry name" value="a-kinase_dom"/>
</dbReference>
<feature type="region of interest" description="Disordered" evidence="1">
    <location>
        <begin position="21"/>
        <end position="69"/>
    </location>
</feature>
<dbReference type="Proteomes" id="UP000749559">
    <property type="component" value="Unassembled WGS sequence"/>
</dbReference>
<dbReference type="SMART" id="SM00811">
    <property type="entry name" value="Alpha_kinase"/>
    <property type="match status" value="1"/>
</dbReference>
<dbReference type="GO" id="GO:0004686">
    <property type="term" value="F:elongation factor-2 kinase activity"/>
    <property type="evidence" value="ECO:0007669"/>
    <property type="project" value="InterPro"/>
</dbReference>
<dbReference type="GO" id="GO:0005516">
    <property type="term" value="F:calmodulin binding"/>
    <property type="evidence" value="ECO:0007669"/>
    <property type="project" value="InterPro"/>
</dbReference>
<feature type="compositionally biased region" description="Basic residues" evidence="1">
    <location>
        <begin position="57"/>
        <end position="69"/>
    </location>
</feature>
<comment type="caution">
    <text evidence="2">The sequence shown here is derived from an EMBL/GenBank/DDBJ whole genome shotgun (WGS) entry which is preliminary data.</text>
</comment>
<reference evidence="2" key="1">
    <citation type="submission" date="2022-03" db="EMBL/GenBank/DDBJ databases">
        <authorList>
            <person name="Martin C."/>
        </authorList>
    </citation>
    <scope>NUCLEOTIDE SEQUENCE</scope>
</reference>
<dbReference type="Pfam" id="PF02816">
    <property type="entry name" value="Alpha_kinase"/>
    <property type="match status" value="1"/>
</dbReference>
<feature type="compositionally biased region" description="Low complexity" evidence="1">
    <location>
        <begin position="503"/>
        <end position="518"/>
    </location>
</feature>
<dbReference type="Gene3D" id="3.20.200.10">
    <property type="entry name" value="MHCK/EF2 kinase"/>
    <property type="match status" value="1"/>
</dbReference>
<dbReference type="InterPro" id="IPR047588">
    <property type="entry name" value="eEF2K_a_kinase_dom"/>
</dbReference>
<sequence>MADLDGDYEYDDIGDIMMFPLDVDDHDENSNGKSSIDSKSSESNKSSSESEDEGYGRTHKKLPLRMRRRSKAQEIPKLNLNLTPSKLPHLSFWKRAINKAKKAKDPWEGFHIDDYETEEATRHRYHPIHQKWVVDKVKVKMEKKTFAKGAMRECFRLKKLSSFSHSNDWKRAQNYVCKTYMEDVDREVYFEDVRLQMDAKLWGEEYNRHNPPKKVDIFQMSILEFQNREGCPLYHLEHFIEGEYVKYNSNSGFVDEHIRRTPHAFSHFTFERSGHQLIVVDIQGVGDLYTDPQIHTSSGTDYGDGNLGTKGMALFFHSHVCNDICNSLGLSEFDIAPKEKEYQQKFLKLMKQQNAAMTRIRGDEEMCVSPSPHEKIDISKFLTRPRSYSQSSMDRHGSDCDSEPFSPRSIGASRSISMCSTGNGPTFVDEQDSDRMSEGSITPQSGSEQRPPLSSADIIRRRVRFISECSDHNYDSSTGTLTETSLDGNSNPSTLKVPETPESGSTTSSSGYSSIGWSSQEEDREAFSRVMLQKQRPSCVNHEISLRSLQNKRIGDSTLGFCHHDMAKYHELGRFSENDDPDNIDWESAIFHEEHAAQLGVLEAIVTMAKIYLNMQHDVLVNCEVPANEENTNQGVDYMLMAAEAGDRASMIYMANAFETGIGLGSDRSQNWSEAMHFYEQALNKTEHDESGEYDSTLDHPPHELQAKMAEMYLEGKFGLEKDPQKSGDLYTEAADNAMAAMKGRLANKYYMLAEEAWGEVEEEGEEEG</sequence>
<dbReference type="AlphaFoldDB" id="A0A8J1U766"/>
<dbReference type="SUPFAM" id="SSF81901">
    <property type="entry name" value="HCP-like"/>
    <property type="match status" value="1"/>
</dbReference>
<feature type="region of interest" description="Disordered" evidence="1">
    <location>
        <begin position="378"/>
        <end position="456"/>
    </location>
</feature>
<proteinExistence type="predicted"/>
<dbReference type="GO" id="GO:1903013">
    <property type="term" value="P:response to differentiation-inducing factor 1"/>
    <property type="evidence" value="ECO:0007669"/>
    <property type="project" value="TreeGrafter"/>
</dbReference>
<organism evidence="2 3">
    <name type="scientific">Owenia fusiformis</name>
    <name type="common">Polychaete worm</name>
    <dbReference type="NCBI Taxonomy" id="6347"/>
    <lineage>
        <taxon>Eukaryota</taxon>
        <taxon>Metazoa</taxon>
        <taxon>Spiralia</taxon>
        <taxon>Lophotrochozoa</taxon>
        <taxon>Annelida</taxon>
        <taxon>Polychaeta</taxon>
        <taxon>Sedentaria</taxon>
        <taxon>Canalipalpata</taxon>
        <taxon>Sabellida</taxon>
        <taxon>Oweniida</taxon>
        <taxon>Oweniidae</taxon>
        <taxon>Owenia</taxon>
    </lineage>
</organism>
<dbReference type="PANTHER" id="PTHR45992:SF2">
    <property type="entry name" value="EUKARYOTIC ELONGATION FACTOR 2 KINASE"/>
    <property type="match status" value="1"/>
</dbReference>
<accession>A0A8J1U766</accession>
<dbReference type="PIRSF" id="PIRSF038139">
    <property type="entry name" value="Elongation_factor_2_kinase"/>
    <property type="match status" value="1"/>
</dbReference>
<dbReference type="PANTHER" id="PTHR45992">
    <property type="entry name" value="EUKARYOTIC ELONGATION FACTOR 2 KINASE-RELATED"/>
    <property type="match status" value="1"/>
</dbReference>
<gene>
    <name evidence="2" type="ORF">OFUS_LOCUS19593</name>
</gene>
<dbReference type="InterPro" id="IPR017400">
    <property type="entry name" value="eEF-2K"/>
</dbReference>
<dbReference type="OrthoDB" id="301415at2759"/>
<feature type="compositionally biased region" description="Polar residues" evidence="1">
    <location>
        <begin position="475"/>
        <end position="494"/>
    </location>
</feature>
<dbReference type="SMART" id="SM00671">
    <property type="entry name" value="SEL1"/>
    <property type="match status" value="2"/>
</dbReference>
<keyword evidence="3" id="KW-1185">Reference proteome</keyword>
<dbReference type="Gene3D" id="3.30.200.20">
    <property type="entry name" value="Phosphorylase Kinase, domain 1"/>
    <property type="match status" value="2"/>
</dbReference>
<dbReference type="GO" id="GO:0031037">
    <property type="term" value="P:myosin II filament disassembly"/>
    <property type="evidence" value="ECO:0007669"/>
    <property type="project" value="TreeGrafter"/>
</dbReference>
<dbReference type="Gene3D" id="1.25.40.10">
    <property type="entry name" value="Tetratricopeptide repeat domain"/>
    <property type="match status" value="1"/>
</dbReference>
<evidence type="ECO:0000313" key="3">
    <source>
        <dbReference type="Proteomes" id="UP000749559"/>
    </source>
</evidence>
<feature type="region of interest" description="Disordered" evidence="1">
    <location>
        <begin position="474"/>
        <end position="518"/>
    </location>
</feature>
<dbReference type="InterPro" id="IPR051852">
    <property type="entry name" value="Alpha-type_PK"/>
</dbReference>
<evidence type="ECO:0000256" key="1">
    <source>
        <dbReference type="SAM" id="MobiDB-lite"/>
    </source>
</evidence>
<dbReference type="CDD" id="cd16967">
    <property type="entry name" value="Alpha_kinase_eEF2K"/>
    <property type="match status" value="1"/>
</dbReference>
<name>A0A8J1U766_OWEFU</name>
<dbReference type="FunFam" id="3.20.200.10:FF:000002">
    <property type="entry name" value="Eukaryotic elongation factor 2 kinase"/>
    <property type="match status" value="1"/>
</dbReference>
<feature type="compositionally biased region" description="Low complexity" evidence="1">
    <location>
        <begin position="31"/>
        <end position="47"/>
    </location>
</feature>
<evidence type="ECO:0000313" key="2">
    <source>
        <dbReference type="EMBL" id="CAH1794992.1"/>
    </source>
</evidence>
<dbReference type="GO" id="GO:0005524">
    <property type="term" value="F:ATP binding"/>
    <property type="evidence" value="ECO:0007669"/>
    <property type="project" value="InterPro"/>
</dbReference>
<dbReference type="InterPro" id="IPR011009">
    <property type="entry name" value="Kinase-like_dom_sf"/>
</dbReference>
<dbReference type="SUPFAM" id="SSF56112">
    <property type="entry name" value="Protein kinase-like (PK-like)"/>
    <property type="match status" value="1"/>
</dbReference>
<protein>
    <submittedName>
        <fullName evidence="2">Uncharacterized protein</fullName>
    </submittedName>
</protein>
<feature type="compositionally biased region" description="Polar residues" evidence="1">
    <location>
        <begin position="439"/>
        <end position="448"/>
    </location>
</feature>